<sequence>MMSSSSSTTATTSYTTSYPQIDHRTVVFKNLQLEENQAANLSRSSSKETLIPGDIPNEENCPNVATLPRRPATVLQTSTPYVSPRRPLSALALHSTTKTRIPYPLATIWTKSQSGRKNTFQFRGNANINNHNNSCDNCRKSGVGDVPLRMSAYKSNLATSLIMERVANETSSAVAAAAAAAGVECTTTNTHNNTTTANANITGGRFQTIRRKLALITQKPSSDATLERSLSLRKNFKYSNKTEAVEGNPKISTTETNNSTSKSVTGGQDGQQQQQDIGSTKIDTVAKDQSIKSTIKTNMEKQASSSPTTTGTTTTTTDGFVNGEIREDFQKMSLNQNGIHTSSAVTTPTSTPSSSAVSSQAPTHTRPLTLATTAGSTTNISSGSTVAVGGGGGIPVKTPRSPRPPSNPGAINAQHHSHHHQDTQTPNAVGSKLTPSSGLKPTPKTPPVTPDSPTTYLDDDLDSLYSYTTTSGRSTMSCEHPYVARNGTTFSGRKMKYVVHCSNYAGQVGADYLTPTQRAQRQIRRLKELLCAARQDLEQKDSELLRLTREVVELRLFKASLSSPDERSASSDAVTVREAELKTSQDVSPIVDMVDDGQKQHSSPSRHMHGHTHHQPMGHAASASPTIMTHASQSSTSSHHHHHHHHHDMQSSFADSGHFEDMTSSSVHSKDSSYAPSSHGSHLHHHEGACGGGVAGEHHHGEPSTSTIEQYELQRQELIRLYEQRIEDLIRSQDAAAAEVKRSNNDRIEALLQKLAECNTRYADIVPDYEHAKERIRELEKQLEDLQRKLAEHEEKQKQMYLHMYQKGQEAERIARADQALELAHRAPQNKVSINELLHQLQSTQDELENIRAAECRNECGSNHALLTAKEAISLWVLGARKTIYRRLLEAQKNRTHVDPEVTLQFLKSAVYYFLTDKENSQGHLQAIESILEFSEAEKQVINKARSTK</sequence>
<dbReference type="PROSITE" id="PS50913">
    <property type="entry name" value="GRIP"/>
    <property type="match status" value="1"/>
</dbReference>
<feature type="compositionally biased region" description="Low complexity" evidence="2">
    <location>
        <begin position="628"/>
        <end position="637"/>
    </location>
</feature>
<feature type="compositionally biased region" description="Low complexity" evidence="2">
    <location>
        <begin position="252"/>
        <end position="276"/>
    </location>
</feature>
<gene>
    <name evidence="5 6 7" type="primary">LOC101895780</name>
</gene>
<accession>A0A9J7I429</accession>
<dbReference type="OrthoDB" id="5807119at2759"/>
<dbReference type="Pfam" id="PF01465">
    <property type="entry name" value="GRIP"/>
    <property type="match status" value="1"/>
</dbReference>
<feature type="region of interest" description="Disordered" evidence="2">
    <location>
        <begin position="561"/>
        <end position="708"/>
    </location>
</feature>
<organism evidence="4 5">
    <name type="scientific">Musca domestica</name>
    <name type="common">House fly</name>
    <dbReference type="NCBI Taxonomy" id="7370"/>
    <lineage>
        <taxon>Eukaryota</taxon>
        <taxon>Metazoa</taxon>
        <taxon>Ecdysozoa</taxon>
        <taxon>Arthropoda</taxon>
        <taxon>Hexapoda</taxon>
        <taxon>Insecta</taxon>
        <taxon>Pterygota</taxon>
        <taxon>Neoptera</taxon>
        <taxon>Endopterygota</taxon>
        <taxon>Diptera</taxon>
        <taxon>Brachycera</taxon>
        <taxon>Muscomorpha</taxon>
        <taxon>Muscoidea</taxon>
        <taxon>Muscidae</taxon>
        <taxon>Musca</taxon>
    </lineage>
</organism>
<keyword evidence="4" id="KW-1185">Reference proteome</keyword>
<feature type="compositionally biased region" description="Basic residues" evidence="2">
    <location>
        <begin position="604"/>
        <end position="616"/>
    </location>
</feature>
<reference evidence="5 6" key="1">
    <citation type="submission" date="2025-05" db="UniProtKB">
        <authorList>
            <consortium name="RefSeq"/>
        </authorList>
    </citation>
    <scope>IDENTIFICATION</scope>
    <source>
        <strain evidence="5 6">Aabys</strain>
        <tissue evidence="5 6">Whole body</tissue>
    </source>
</reference>
<feature type="compositionally biased region" description="Polar residues" evidence="2">
    <location>
        <begin position="370"/>
        <end position="385"/>
    </location>
</feature>
<feature type="region of interest" description="Disordered" evidence="2">
    <location>
        <begin position="340"/>
        <end position="460"/>
    </location>
</feature>
<feature type="compositionally biased region" description="Polar residues" evidence="2">
    <location>
        <begin position="423"/>
        <end position="439"/>
    </location>
</feature>
<dbReference type="RefSeq" id="XP_011292594.2">
    <property type="nucleotide sequence ID" value="XM_011294292.3"/>
</dbReference>
<feature type="compositionally biased region" description="Low complexity" evidence="2">
    <location>
        <begin position="308"/>
        <end position="317"/>
    </location>
</feature>
<feature type="domain" description="GRIP" evidence="3">
    <location>
        <begin position="897"/>
        <end position="945"/>
    </location>
</feature>
<dbReference type="RefSeq" id="XP_019892354.2">
    <property type="nucleotide sequence ID" value="XM_020036795.2"/>
</dbReference>
<feature type="compositionally biased region" description="Basic residues" evidence="2">
    <location>
        <begin position="638"/>
        <end position="647"/>
    </location>
</feature>
<dbReference type="VEuPathDB" id="VectorBase:MDOMA2_005424"/>
<name>A0A9J7I429_MUSDO</name>
<feature type="coiled-coil region" evidence="1">
    <location>
        <begin position="769"/>
        <end position="803"/>
    </location>
</feature>
<evidence type="ECO:0000256" key="1">
    <source>
        <dbReference type="SAM" id="Coils"/>
    </source>
</evidence>
<evidence type="ECO:0000256" key="2">
    <source>
        <dbReference type="SAM" id="MobiDB-lite"/>
    </source>
</evidence>
<dbReference type="InterPro" id="IPR000237">
    <property type="entry name" value="GRIP_dom"/>
</dbReference>
<evidence type="ECO:0000313" key="6">
    <source>
        <dbReference type="RefSeq" id="XP_011292594.2"/>
    </source>
</evidence>
<dbReference type="InterPro" id="IPR036785">
    <property type="entry name" value="YkyA-like_sf"/>
</dbReference>
<feature type="compositionally biased region" description="Basic and acidic residues" evidence="2">
    <location>
        <begin position="564"/>
        <end position="583"/>
    </location>
</feature>
<dbReference type="RefSeq" id="XP_005183733.2">
    <property type="nucleotide sequence ID" value="XM_005183676.4"/>
</dbReference>
<evidence type="ECO:0000259" key="3">
    <source>
        <dbReference type="PROSITE" id="PS50913"/>
    </source>
</evidence>
<protein>
    <submittedName>
        <fullName evidence="5 6">Protein quick-to-court isoform X1</fullName>
    </submittedName>
</protein>
<evidence type="ECO:0000313" key="4">
    <source>
        <dbReference type="Proteomes" id="UP001652621"/>
    </source>
</evidence>
<feature type="compositionally biased region" description="Polar residues" evidence="2">
    <location>
        <begin position="662"/>
        <end position="676"/>
    </location>
</feature>
<evidence type="ECO:0000313" key="5">
    <source>
        <dbReference type="RefSeq" id="XP_005183733.2"/>
    </source>
</evidence>
<feature type="coiled-coil region" evidence="1">
    <location>
        <begin position="708"/>
        <end position="739"/>
    </location>
</feature>
<evidence type="ECO:0000313" key="7">
    <source>
        <dbReference type="RefSeq" id="XP_019892354.2"/>
    </source>
</evidence>
<dbReference type="VEuPathDB" id="VectorBase:MDOA012374"/>
<feature type="compositionally biased region" description="Polar residues" evidence="2">
    <location>
        <begin position="38"/>
        <end position="48"/>
    </location>
</feature>
<dbReference type="SUPFAM" id="SSF140423">
    <property type="entry name" value="MW0975(SA0943)-like"/>
    <property type="match status" value="1"/>
</dbReference>
<dbReference type="eggNOG" id="ENOG502RVFC">
    <property type="taxonomic scope" value="Eukaryota"/>
</dbReference>
<dbReference type="Proteomes" id="UP001652621">
    <property type="component" value="Unplaced"/>
</dbReference>
<feature type="region of interest" description="Disordered" evidence="2">
    <location>
        <begin position="38"/>
        <end position="65"/>
    </location>
</feature>
<feature type="compositionally biased region" description="Low complexity" evidence="2">
    <location>
        <begin position="341"/>
        <end position="359"/>
    </location>
</feature>
<dbReference type="GeneID" id="101895780"/>
<feature type="region of interest" description="Disordered" evidence="2">
    <location>
        <begin position="241"/>
        <end position="320"/>
    </location>
</feature>
<proteinExistence type="predicted"/>
<feature type="compositionally biased region" description="Polar residues" evidence="2">
    <location>
        <begin position="291"/>
        <end position="307"/>
    </location>
</feature>
<keyword evidence="1" id="KW-0175">Coiled coil</keyword>